<name>A0A2S7N538_9BACI</name>
<accession>A0A2S7N538</accession>
<dbReference type="RefSeq" id="WP_104848242.1">
    <property type="nucleotide sequence ID" value="NZ_PKOZ01000001.1"/>
</dbReference>
<dbReference type="Proteomes" id="UP000239663">
    <property type="component" value="Unassembled WGS sequence"/>
</dbReference>
<organism evidence="1 2">
    <name type="scientific">Pradoshia eiseniae</name>
    <dbReference type="NCBI Taxonomy" id="2064768"/>
    <lineage>
        <taxon>Bacteria</taxon>
        <taxon>Bacillati</taxon>
        <taxon>Bacillota</taxon>
        <taxon>Bacilli</taxon>
        <taxon>Bacillales</taxon>
        <taxon>Bacillaceae</taxon>
        <taxon>Pradoshia</taxon>
    </lineage>
</organism>
<dbReference type="AlphaFoldDB" id="A0A2S7N538"/>
<dbReference type="EMBL" id="PKOZ01000001">
    <property type="protein sequence ID" value="PQD97147.1"/>
    <property type="molecule type" value="Genomic_DNA"/>
</dbReference>
<dbReference type="Gene3D" id="6.10.10.80">
    <property type="entry name" value="Small, acid-soluble spore protein, alpha/beta type-like"/>
    <property type="match status" value="1"/>
</dbReference>
<protein>
    <submittedName>
        <fullName evidence="1">Alpha/beta hydrolase</fullName>
    </submittedName>
</protein>
<evidence type="ECO:0000313" key="1">
    <source>
        <dbReference type="EMBL" id="PQD97147.1"/>
    </source>
</evidence>
<dbReference type="Pfam" id="PF00269">
    <property type="entry name" value="SASP"/>
    <property type="match status" value="1"/>
</dbReference>
<dbReference type="OrthoDB" id="1683773at2"/>
<gene>
    <name evidence="1" type="ORF">CYL18_04545</name>
</gene>
<reference evidence="1 2" key="1">
    <citation type="submission" date="2017-12" db="EMBL/GenBank/DDBJ databases">
        <title>Taxonomic description and draft genome of Pradoshia cofamensis Gen. nov., sp. nov., a thermotolerant bacillale isolated from anterior gut of earthworm Eisenia fetida.</title>
        <authorList>
            <person name="Saha T."/>
            <person name="Chakraborty R."/>
        </authorList>
    </citation>
    <scope>NUCLEOTIDE SEQUENCE [LARGE SCALE GENOMIC DNA]</scope>
    <source>
        <strain evidence="1 2">EAG3</strain>
    </source>
</reference>
<evidence type="ECO:0000313" key="2">
    <source>
        <dbReference type="Proteomes" id="UP000239663"/>
    </source>
</evidence>
<dbReference type="GO" id="GO:0003690">
    <property type="term" value="F:double-stranded DNA binding"/>
    <property type="evidence" value="ECO:0007669"/>
    <property type="project" value="InterPro"/>
</dbReference>
<dbReference type="GO" id="GO:0006265">
    <property type="term" value="P:DNA topological change"/>
    <property type="evidence" value="ECO:0007669"/>
    <property type="project" value="InterPro"/>
</dbReference>
<keyword evidence="2" id="KW-1185">Reference proteome</keyword>
<keyword evidence="1" id="KW-0378">Hydrolase</keyword>
<dbReference type="InterPro" id="IPR001448">
    <property type="entry name" value="SASP_alpha/beta-type"/>
</dbReference>
<proteinExistence type="predicted"/>
<comment type="caution">
    <text evidence="1">The sequence shown here is derived from an EMBL/GenBank/DDBJ whole genome shotgun (WGS) entry which is preliminary data.</text>
</comment>
<sequence>MARRTKIMIPESRQALDRLKAQIAHTDDPEKAKYEIAKEKNIPLAHGYNGKITAEDAGKIGGALGGGMVKELTRMAMEQLRINPPKN</sequence>
<dbReference type="InterPro" id="IPR038300">
    <property type="entry name" value="SASP_sf_alpha/beta"/>
</dbReference>
<dbReference type="GO" id="GO:0016787">
    <property type="term" value="F:hydrolase activity"/>
    <property type="evidence" value="ECO:0007669"/>
    <property type="project" value="UniProtKB-KW"/>
</dbReference>